<evidence type="ECO:0000313" key="2">
    <source>
        <dbReference type="Proteomes" id="UP001271007"/>
    </source>
</evidence>
<dbReference type="AlphaFoldDB" id="A0AAJ0GDS5"/>
<sequence length="63" mass="7090">MKTEASEAEKEADRQRMGLDGYEIMIKPDCDEEGPGLLNRLQHAVGEEEGVFLFRAHASRTIL</sequence>
<proteinExistence type="predicted"/>
<protein>
    <submittedName>
        <fullName evidence="1">Uncharacterized protein</fullName>
    </submittedName>
</protein>
<reference evidence="1" key="1">
    <citation type="submission" date="2023-04" db="EMBL/GenBank/DDBJ databases">
        <title>Black Yeasts Isolated from many extreme environments.</title>
        <authorList>
            <person name="Coleine C."/>
            <person name="Stajich J.E."/>
            <person name="Selbmann L."/>
        </authorList>
    </citation>
    <scope>NUCLEOTIDE SEQUENCE</scope>
    <source>
        <strain evidence="1">CCFEE 5312</strain>
    </source>
</reference>
<dbReference type="EMBL" id="JAWDJX010000014">
    <property type="protein sequence ID" value="KAK3053967.1"/>
    <property type="molecule type" value="Genomic_DNA"/>
</dbReference>
<evidence type="ECO:0000313" key="1">
    <source>
        <dbReference type="EMBL" id="KAK3053967.1"/>
    </source>
</evidence>
<organism evidence="1 2">
    <name type="scientific">Extremus antarcticus</name>
    <dbReference type="NCBI Taxonomy" id="702011"/>
    <lineage>
        <taxon>Eukaryota</taxon>
        <taxon>Fungi</taxon>
        <taxon>Dikarya</taxon>
        <taxon>Ascomycota</taxon>
        <taxon>Pezizomycotina</taxon>
        <taxon>Dothideomycetes</taxon>
        <taxon>Dothideomycetidae</taxon>
        <taxon>Mycosphaerellales</taxon>
        <taxon>Extremaceae</taxon>
        <taxon>Extremus</taxon>
    </lineage>
</organism>
<keyword evidence="2" id="KW-1185">Reference proteome</keyword>
<gene>
    <name evidence="1" type="ORF">LTR09_005247</name>
</gene>
<accession>A0AAJ0GDS5</accession>
<comment type="caution">
    <text evidence="1">The sequence shown here is derived from an EMBL/GenBank/DDBJ whole genome shotgun (WGS) entry which is preliminary data.</text>
</comment>
<name>A0AAJ0GDS5_9PEZI</name>
<dbReference type="Proteomes" id="UP001271007">
    <property type="component" value="Unassembled WGS sequence"/>
</dbReference>